<proteinExistence type="predicted"/>
<evidence type="ECO:0000313" key="1">
    <source>
        <dbReference type="EMBL" id="ERI85112.1"/>
    </source>
</evidence>
<sequence>MDYLTNGIAWSIVQKMMLDAPSYDFNDDEEEIVLSEHNRDDIMDYVNSLM</sequence>
<accession>U2DU00</accession>
<organism evidence="1 2">
    <name type="scientific">Bacteroides pyogenes F0041</name>
    <dbReference type="NCBI Taxonomy" id="1321819"/>
    <lineage>
        <taxon>Bacteria</taxon>
        <taxon>Pseudomonadati</taxon>
        <taxon>Bacteroidota</taxon>
        <taxon>Bacteroidia</taxon>
        <taxon>Bacteroidales</taxon>
        <taxon>Bacteroidaceae</taxon>
        <taxon>Bacteroides</taxon>
    </lineage>
</organism>
<dbReference type="AlphaFoldDB" id="U2DU00"/>
<evidence type="ECO:0000313" key="2">
    <source>
        <dbReference type="Proteomes" id="UP000016496"/>
    </source>
</evidence>
<comment type="caution">
    <text evidence="1">The sequence shown here is derived from an EMBL/GenBank/DDBJ whole genome shotgun (WGS) entry which is preliminary data.</text>
</comment>
<dbReference type="EMBL" id="AWSV01000108">
    <property type="protein sequence ID" value="ERI85112.1"/>
    <property type="molecule type" value="Genomic_DNA"/>
</dbReference>
<dbReference type="Proteomes" id="UP000016496">
    <property type="component" value="Unassembled WGS sequence"/>
</dbReference>
<reference evidence="1 2" key="1">
    <citation type="submission" date="2013-08" db="EMBL/GenBank/DDBJ databases">
        <authorList>
            <person name="Weinstock G."/>
            <person name="Sodergren E."/>
            <person name="Wylie T."/>
            <person name="Fulton L."/>
            <person name="Fulton R."/>
            <person name="Fronick C."/>
            <person name="O'Laughlin M."/>
            <person name="Godfrey J."/>
            <person name="Miner T."/>
            <person name="Herter B."/>
            <person name="Appelbaum E."/>
            <person name="Cordes M."/>
            <person name="Lek S."/>
            <person name="Wollam A."/>
            <person name="Pepin K.H."/>
            <person name="Palsikar V.B."/>
            <person name="Mitreva M."/>
            <person name="Wilson R.K."/>
        </authorList>
    </citation>
    <scope>NUCLEOTIDE SEQUENCE [LARGE SCALE GENOMIC DNA]</scope>
    <source>
        <strain evidence="1 2">F0041</strain>
    </source>
</reference>
<dbReference type="PATRIC" id="fig|1321819.3.peg.1844"/>
<name>U2DU00_9BACE</name>
<dbReference type="HOGENOM" id="CLU_3114729_0_0_10"/>
<gene>
    <name evidence="1" type="ORF">HMPREF1981_01999</name>
</gene>
<protein>
    <submittedName>
        <fullName evidence="1">Uncharacterized protein</fullName>
    </submittedName>
</protein>